<gene>
    <name evidence="2" type="ORF">ACFQPE_13675</name>
</gene>
<dbReference type="SUPFAM" id="SSF63380">
    <property type="entry name" value="Riboflavin synthase domain-like"/>
    <property type="match status" value="1"/>
</dbReference>
<dbReference type="Gene3D" id="2.40.30.10">
    <property type="entry name" value="Translation factors"/>
    <property type="match status" value="1"/>
</dbReference>
<dbReference type="CDD" id="cd00322">
    <property type="entry name" value="FNR_like"/>
    <property type="match status" value="1"/>
</dbReference>
<dbReference type="Proteomes" id="UP001596547">
    <property type="component" value="Unassembled WGS sequence"/>
</dbReference>
<dbReference type="EMBL" id="JBHTBF010000002">
    <property type="protein sequence ID" value="MFC7317830.1"/>
    <property type="molecule type" value="Genomic_DNA"/>
</dbReference>
<name>A0ABD6ABN1_9EURY</name>
<evidence type="ECO:0000313" key="2">
    <source>
        <dbReference type="EMBL" id="MFC7317830.1"/>
    </source>
</evidence>
<dbReference type="InterPro" id="IPR008333">
    <property type="entry name" value="Cbr1-like_FAD-bd_dom"/>
</dbReference>
<organism evidence="2 3">
    <name type="scientific">Halomarina halobia</name>
    <dbReference type="NCBI Taxonomy" id="3033386"/>
    <lineage>
        <taxon>Archaea</taxon>
        <taxon>Methanobacteriati</taxon>
        <taxon>Methanobacteriota</taxon>
        <taxon>Stenosarchaea group</taxon>
        <taxon>Halobacteria</taxon>
        <taxon>Halobacteriales</taxon>
        <taxon>Natronomonadaceae</taxon>
        <taxon>Halomarina</taxon>
    </lineage>
</organism>
<sequence length="220" mass="22377">MDPTAVSVAAVRDVGPNAVAIDFETPAGFDARPGQFVRLSAEIDGETVSRFYTISSPDVADTFEVTLTVDPDGAFGTHVTTLEPGDSLLLAGPFGDAHYEGEAETVVLAGGPGIGPAVGIAERTLGDGGRATVVYRDDDPIHEGRLAELAKGGARVYVLSADEGLDAALAEALDAIEGDHRTFVYGFAPFVEAATEAIVGAGGDAAAAKVESFGPAPGTE</sequence>
<dbReference type="PANTHER" id="PTHR47354:SF5">
    <property type="entry name" value="PROTEIN RFBI"/>
    <property type="match status" value="1"/>
</dbReference>
<comment type="caution">
    <text evidence="2">The sequence shown here is derived from an EMBL/GenBank/DDBJ whole genome shotgun (WGS) entry which is preliminary data.</text>
</comment>
<proteinExistence type="predicted"/>
<dbReference type="InterPro" id="IPR017927">
    <property type="entry name" value="FAD-bd_FR_type"/>
</dbReference>
<dbReference type="Pfam" id="PF00970">
    <property type="entry name" value="FAD_binding_6"/>
    <property type="match status" value="1"/>
</dbReference>
<keyword evidence="3" id="KW-1185">Reference proteome</keyword>
<accession>A0ABD6ABN1</accession>
<dbReference type="GeneID" id="79315487"/>
<protein>
    <submittedName>
        <fullName evidence="2">FAD-dependent oxidoreductase</fullName>
    </submittedName>
</protein>
<dbReference type="PROSITE" id="PS51384">
    <property type="entry name" value="FAD_FR"/>
    <property type="match status" value="1"/>
</dbReference>
<dbReference type="RefSeq" id="WP_276302930.1">
    <property type="nucleotide sequence ID" value="NZ_CP119992.1"/>
</dbReference>
<dbReference type="InterPro" id="IPR017938">
    <property type="entry name" value="Riboflavin_synthase-like_b-brl"/>
</dbReference>
<evidence type="ECO:0000259" key="1">
    <source>
        <dbReference type="PROSITE" id="PS51384"/>
    </source>
</evidence>
<dbReference type="InterPro" id="IPR050415">
    <property type="entry name" value="MRET"/>
</dbReference>
<dbReference type="AlphaFoldDB" id="A0ABD6ABN1"/>
<dbReference type="PANTHER" id="PTHR47354">
    <property type="entry name" value="NADH OXIDOREDUCTASE HCR"/>
    <property type="match status" value="1"/>
</dbReference>
<dbReference type="SUPFAM" id="SSF52343">
    <property type="entry name" value="Ferredoxin reductase-like, C-terminal NADP-linked domain"/>
    <property type="match status" value="1"/>
</dbReference>
<reference evidence="2 3" key="1">
    <citation type="journal article" date="2019" name="Int. J. Syst. Evol. Microbiol.">
        <title>The Global Catalogue of Microorganisms (GCM) 10K type strain sequencing project: providing services to taxonomists for standard genome sequencing and annotation.</title>
        <authorList>
            <consortium name="The Broad Institute Genomics Platform"/>
            <consortium name="The Broad Institute Genome Sequencing Center for Infectious Disease"/>
            <person name="Wu L."/>
            <person name="Ma J."/>
        </authorList>
    </citation>
    <scope>NUCLEOTIDE SEQUENCE [LARGE SCALE GENOMIC DNA]</scope>
    <source>
        <strain evidence="2 3">PSR21</strain>
    </source>
</reference>
<feature type="domain" description="FAD-binding FR-type" evidence="1">
    <location>
        <begin position="1"/>
        <end position="100"/>
    </location>
</feature>
<evidence type="ECO:0000313" key="3">
    <source>
        <dbReference type="Proteomes" id="UP001596547"/>
    </source>
</evidence>
<dbReference type="InterPro" id="IPR039261">
    <property type="entry name" value="FNR_nucleotide-bd"/>
</dbReference>